<accession>X1AM56</accession>
<gene>
    <name evidence="3" type="ORF">S01H4_08566</name>
</gene>
<evidence type="ECO:0000259" key="2">
    <source>
        <dbReference type="Pfam" id="PF01979"/>
    </source>
</evidence>
<proteinExistence type="predicted"/>
<evidence type="ECO:0000256" key="1">
    <source>
        <dbReference type="ARBA" id="ARBA00022801"/>
    </source>
</evidence>
<dbReference type="PANTHER" id="PTHR43794">
    <property type="entry name" value="AMINOHYDROLASE SSNA-RELATED"/>
    <property type="match status" value="1"/>
</dbReference>
<dbReference type="AlphaFoldDB" id="X1AM56"/>
<sequence length="393" mass="45658">MDKRILIKNISYLVTIDAEKKILRDCHLIIKGNKIDRIGKGLSPKQKISRNINLDNTKNRYESEEKINIKNEYKFEKKILSKNNVESDKEKNIEKNCEFDEKIDEKTQYEFDEIIDAKDMVILPGFINTHHHLYQNLTRCFSASQDVPLFDWLTTLYPIWSKLEPHDFYISALVGIVELILSGCTTTVDHLYIFPGGQNTVIENELRAVKKSGIRFCLARGSMSLSEEEGGLPPKELVQEEDEILKQCQRLAEKYGEKKSEVQLILAPTSPFSVTKSLMEKIMELALEFNLKCNTHLAENRQENEFCLERYNQRPFDYMKEVGWIRGNVFFTHTVYLNEDEILKLAKSGVYPTVSDKSFAIILFLSQFNINFPSLNIFEIMLCIKTKFYSVVD</sequence>
<dbReference type="InterPro" id="IPR011059">
    <property type="entry name" value="Metal-dep_hydrolase_composite"/>
</dbReference>
<dbReference type="InterPro" id="IPR006680">
    <property type="entry name" value="Amidohydro-rel"/>
</dbReference>
<dbReference type="SUPFAM" id="SSF51556">
    <property type="entry name" value="Metallo-dependent hydrolases"/>
    <property type="match status" value="1"/>
</dbReference>
<feature type="domain" description="Amidohydrolase-related" evidence="2">
    <location>
        <begin position="121"/>
        <end position="348"/>
    </location>
</feature>
<protein>
    <recommendedName>
        <fullName evidence="2">Amidohydrolase-related domain-containing protein</fullName>
    </recommendedName>
</protein>
<reference evidence="3" key="1">
    <citation type="journal article" date="2014" name="Front. Microbiol.">
        <title>High frequency of phylogenetically diverse reductive dehalogenase-homologous genes in deep subseafloor sedimentary metagenomes.</title>
        <authorList>
            <person name="Kawai M."/>
            <person name="Futagami T."/>
            <person name="Toyoda A."/>
            <person name="Takaki Y."/>
            <person name="Nishi S."/>
            <person name="Hori S."/>
            <person name="Arai W."/>
            <person name="Tsubouchi T."/>
            <person name="Morono Y."/>
            <person name="Uchiyama I."/>
            <person name="Ito T."/>
            <person name="Fujiyama A."/>
            <person name="Inagaki F."/>
            <person name="Takami H."/>
        </authorList>
    </citation>
    <scope>NUCLEOTIDE SEQUENCE</scope>
    <source>
        <strain evidence="3">Expedition CK06-06</strain>
    </source>
</reference>
<dbReference type="Gene3D" id="3.20.20.140">
    <property type="entry name" value="Metal-dependent hydrolases"/>
    <property type="match status" value="1"/>
</dbReference>
<organism evidence="3">
    <name type="scientific">marine sediment metagenome</name>
    <dbReference type="NCBI Taxonomy" id="412755"/>
    <lineage>
        <taxon>unclassified sequences</taxon>
        <taxon>metagenomes</taxon>
        <taxon>ecological metagenomes</taxon>
    </lineage>
</organism>
<name>X1AM56_9ZZZZ</name>
<dbReference type="EMBL" id="BART01002957">
    <property type="protein sequence ID" value="GAG70547.1"/>
    <property type="molecule type" value="Genomic_DNA"/>
</dbReference>
<dbReference type="Pfam" id="PF01979">
    <property type="entry name" value="Amidohydro_1"/>
    <property type="match status" value="1"/>
</dbReference>
<dbReference type="InterPro" id="IPR032466">
    <property type="entry name" value="Metal_Hydrolase"/>
</dbReference>
<keyword evidence="1" id="KW-0378">Hydrolase</keyword>
<evidence type="ECO:0000313" key="3">
    <source>
        <dbReference type="EMBL" id="GAG70547.1"/>
    </source>
</evidence>
<dbReference type="GO" id="GO:0016810">
    <property type="term" value="F:hydrolase activity, acting on carbon-nitrogen (but not peptide) bonds"/>
    <property type="evidence" value="ECO:0007669"/>
    <property type="project" value="InterPro"/>
</dbReference>
<dbReference type="InterPro" id="IPR050287">
    <property type="entry name" value="MTA/SAH_deaminase"/>
</dbReference>
<dbReference type="Gene3D" id="2.30.40.10">
    <property type="entry name" value="Urease, subunit C, domain 1"/>
    <property type="match status" value="1"/>
</dbReference>
<comment type="caution">
    <text evidence="3">The sequence shown here is derived from an EMBL/GenBank/DDBJ whole genome shotgun (WGS) entry which is preliminary data.</text>
</comment>
<dbReference type="PANTHER" id="PTHR43794:SF11">
    <property type="entry name" value="AMIDOHYDROLASE-RELATED DOMAIN-CONTAINING PROTEIN"/>
    <property type="match status" value="1"/>
</dbReference>